<dbReference type="OrthoDB" id="10672405at2759"/>
<dbReference type="AlphaFoldDB" id="A0A0C3JN85"/>
<proteinExistence type="predicted"/>
<organism evidence="1 2">
    <name type="scientific">Pisolithus tinctorius Marx 270</name>
    <dbReference type="NCBI Taxonomy" id="870435"/>
    <lineage>
        <taxon>Eukaryota</taxon>
        <taxon>Fungi</taxon>
        <taxon>Dikarya</taxon>
        <taxon>Basidiomycota</taxon>
        <taxon>Agaricomycotina</taxon>
        <taxon>Agaricomycetes</taxon>
        <taxon>Agaricomycetidae</taxon>
        <taxon>Boletales</taxon>
        <taxon>Sclerodermatineae</taxon>
        <taxon>Pisolithaceae</taxon>
        <taxon>Pisolithus</taxon>
    </lineage>
</organism>
<dbReference type="HOGENOM" id="CLU_090544_2_0_1"/>
<dbReference type="EMBL" id="KN832010">
    <property type="protein sequence ID" value="KIN98971.1"/>
    <property type="molecule type" value="Genomic_DNA"/>
</dbReference>
<keyword evidence="2" id="KW-1185">Reference proteome</keyword>
<feature type="non-terminal residue" evidence="1">
    <location>
        <position position="1"/>
    </location>
</feature>
<name>A0A0C3JN85_PISTI</name>
<reference evidence="1 2" key="1">
    <citation type="submission" date="2014-04" db="EMBL/GenBank/DDBJ databases">
        <authorList>
            <consortium name="DOE Joint Genome Institute"/>
            <person name="Kuo A."/>
            <person name="Kohler A."/>
            <person name="Costa M.D."/>
            <person name="Nagy L.G."/>
            <person name="Floudas D."/>
            <person name="Copeland A."/>
            <person name="Barry K.W."/>
            <person name="Cichocki N."/>
            <person name="Veneault-Fourrey C."/>
            <person name="LaButti K."/>
            <person name="Lindquist E.A."/>
            <person name="Lipzen A."/>
            <person name="Lundell T."/>
            <person name="Morin E."/>
            <person name="Murat C."/>
            <person name="Sun H."/>
            <person name="Tunlid A."/>
            <person name="Henrissat B."/>
            <person name="Grigoriev I.V."/>
            <person name="Hibbett D.S."/>
            <person name="Martin F."/>
            <person name="Nordberg H.P."/>
            <person name="Cantor M.N."/>
            <person name="Hua S.X."/>
        </authorList>
    </citation>
    <scope>NUCLEOTIDE SEQUENCE [LARGE SCALE GENOMIC DNA]</scope>
    <source>
        <strain evidence="1 2">Marx 270</strain>
    </source>
</reference>
<accession>A0A0C3JN85</accession>
<dbReference type="Proteomes" id="UP000054217">
    <property type="component" value="Unassembled WGS sequence"/>
</dbReference>
<protein>
    <submittedName>
        <fullName evidence="1">Uncharacterized protein</fullName>
    </submittedName>
</protein>
<evidence type="ECO:0000313" key="1">
    <source>
        <dbReference type="EMBL" id="KIN98971.1"/>
    </source>
</evidence>
<gene>
    <name evidence="1" type="ORF">M404DRAFT_156497</name>
</gene>
<dbReference type="InParanoid" id="A0A0C3JN85"/>
<sequence>ITTGDGQNASYGIVRCISLDSNRSIWRKMGEDQGRGEGLLEFVEGLVALLREIPGSTFACQPVKNEPAIKIGETQEGLNVLYPSRAQASHRWL</sequence>
<reference evidence="2" key="2">
    <citation type="submission" date="2015-01" db="EMBL/GenBank/DDBJ databases">
        <title>Evolutionary Origins and Diversification of the Mycorrhizal Mutualists.</title>
        <authorList>
            <consortium name="DOE Joint Genome Institute"/>
            <consortium name="Mycorrhizal Genomics Consortium"/>
            <person name="Kohler A."/>
            <person name="Kuo A."/>
            <person name="Nagy L.G."/>
            <person name="Floudas D."/>
            <person name="Copeland A."/>
            <person name="Barry K.W."/>
            <person name="Cichocki N."/>
            <person name="Veneault-Fourrey C."/>
            <person name="LaButti K."/>
            <person name="Lindquist E.A."/>
            <person name="Lipzen A."/>
            <person name="Lundell T."/>
            <person name="Morin E."/>
            <person name="Murat C."/>
            <person name="Riley R."/>
            <person name="Ohm R."/>
            <person name="Sun H."/>
            <person name="Tunlid A."/>
            <person name="Henrissat B."/>
            <person name="Grigoriev I.V."/>
            <person name="Hibbett D.S."/>
            <person name="Martin F."/>
        </authorList>
    </citation>
    <scope>NUCLEOTIDE SEQUENCE [LARGE SCALE GENOMIC DNA]</scope>
    <source>
        <strain evidence="2">Marx 270</strain>
    </source>
</reference>
<evidence type="ECO:0000313" key="2">
    <source>
        <dbReference type="Proteomes" id="UP000054217"/>
    </source>
</evidence>